<reference evidence="1" key="1">
    <citation type="submission" date="2021-01" db="EMBL/GenBank/DDBJ databases">
        <title>Modified the classification status of verrucomicrobia.</title>
        <authorList>
            <person name="Feng X."/>
        </authorList>
    </citation>
    <scope>NUCLEOTIDE SEQUENCE</scope>
    <source>
        <strain evidence="1">KCTC 22201</strain>
    </source>
</reference>
<comment type="caution">
    <text evidence="1">The sequence shown here is derived from an EMBL/GenBank/DDBJ whole genome shotgun (WGS) entry which is preliminary data.</text>
</comment>
<dbReference type="EMBL" id="JAENII010000004">
    <property type="protein sequence ID" value="MBK1826713.1"/>
    <property type="molecule type" value="Genomic_DNA"/>
</dbReference>
<keyword evidence="2" id="KW-1185">Reference proteome</keyword>
<protein>
    <submittedName>
        <fullName evidence="1">Uncharacterized protein</fullName>
    </submittedName>
</protein>
<dbReference type="AlphaFoldDB" id="A0A934VAV0"/>
<gene>
    <name evidence="1" type="ORF">JIN81_06765</name>
</gene>
<organism evidence="1 2">
    <name type="scientific">Haloferula rosea</name>
    <dbReference type="NCBI Taxonomy" id="490093"/>
    <lineage>
        <taxon>Bacteria</taxon>
        <taxon>Pseudomonadati</taxon>
        <taxon>Verrucomicrobiota</taxon>
        <taxon>Verrucomicrobiia</taxon>
        <taxon>Verrucomicrobiales</taxon>
        <taxon>Verrucomicrobiaceae</taxon>
        <taxon>Haloferula</taxon>
    </lineage>
</organism>
<dbReference type="Proteomes" id="UP000658278">
    <property type="component" value="Unassembled WGS sequence"/>
</dbReference>
<proteinExistence type="predicted"/>
<sequence length="282" mass="30776">MKIRTISMMIPLAAFLSAQEPEPTASNSGGVAVADPDIGASEVRDQDPFADVGHASGYGLDRVPEQRLAEARETLRLRIEVWELNSREMAIRLDQLEGKEAVAAWRRELLPGPARLVHAPVLSLEAKSRSSIESIVEQIYPTEYEPPEVLPAEAIEPLLESDKNGSLSEVIGKLATAATPTAFETRNTGLSVEAEIHPVSVDDGSWDLSLSLEDVQQTGKANYGDEELHLQMPVFTLFRAGGLLRVEAGHWQVLSAATAPRKAEQAESDQSWLVLLRIDPAR</sequence>
<dbReference type="RefSeq" id="WP_200277923.1">
    <property type="nucleotide sequence ID" value="NZ_JAENII010000004.1"/>
</dbReference>
<accession>A0A934VAV0</accession>
<evidence type="ECO:0000313" key="2">
    <source>
        <dbReference type="Proteomes" id="UP000658278"/>
    </source>
</evidence>
<name>A0A934VAV0_9BACT</name>
<evidence type="ECO:0000313" key="1">
    <source>
        <dbReference type="EMBL" id="MBK1826713.1"/>
    </source>
</evidence>